<keyword evidence="2" id="KW-1185">Reference proteome</keyword>
<proteinExistence type="predicted"/>
<evidence type="ECO:0000313" key="2">
    <source>
        <dbReference type="Proteomes" id="UP000070133"/>
    </source>
</evidence>
<gene>
    <name evidence="1" type="ORF">AC578_9893</name>
</gene>
<evidence type="ECO:0000313" key="1">
    <source>
        <dbReference type="EMBL" id="KXS99612.1"/>
    </source>
</evidence>
<dbReference type="EMBL" id="LFZN01000088">
    <property type="protein sequence ID" value="KXS99612.1"/>
    <property type="molecule type" value="Genomic_DNA"/>
</dbReference>
<accession>A0A139HAZ6</accession>
<organism evidence="1 2">
    <name type="scientific">Pseudocercospora eumusae</name>
    <dbReference type="NCBI Taxonomy" id="321146"/>
    <lineage>
        <taxon>Eukaryota</taxon>
        <taxon>Fungi</taxon>
        <taxon>Dikarya</taxon>
        <taxon>Ascomycota</taxon>
        <taxon>Pezizomycotina</taxon>
        <taxon>Dothideomycetes</taxon>
        <taxon>Dothideomycetidae</taxon>
        <taxon>Mycosphaerellales</taxon>
        <taxon>Mycosphaerellaceae</taxon>
        <taxon>Pseudocercospora</taxon>
    </lineage>
</organism>
<comment type="caution">
    <text evidence="1">The sequence shown here is derived from an EMBL/GenBank/DDBJ whole genome shotgun (WGS) entry which is preliminary data.</text>
</comment>
<dbReference type="AlphaFoldDB" id="A0A139HAZ6"/>
<reference evidence="1 2" key="1">
    <citation type="submission" date="2015-07" db="EMBL/GenBank/DDBJ databases">
        <title>Comparative genomics of the Sigatoka disease complex on banana suggests a link between parallel evolutionary changes in Pseudocercospora fijiensis and Pseudocercospora eumusae and increased virulence on the banana host.</title>
        <authorList>
            <person name="Chang T.-C."/>
            <person name="Salvucci A."/>
            <person name="Crous P.W."/>
            <person name="Stergiopoulos I."/>
        </authorList>
    </citation>
    <scope>NUCLEOTIDE SEQUENCE [LARGE SCALE GENOMIC DNA]</scope>
    <source>
        <strain evidence="1 2">CBS 114824</strain>
    </source>
</reference>
<sequence>MKESEMGIVAPSYPAFGADLCPITCEENVSKPDMMKLMEACGAANAGCEIIAGTNPVEVTKTQWQHLLAVNGIEYSVYISKSAPLHFFQTDKPWVFADSQPADSRRWCGQTAHTTGARDAILLEHAAQRPPSRATLDSGVEVDAIFRHYETAC</sequence>
<dbReference type="Proteomes" id="UP000070133">
    <property type="component" value="Unassembled WGS sequence"/>
</dbReference>
<protein>
    <submittedName>
        <fullName evidence="1">Uncharacterized protein</fullName>
    </submittedName>
</protein>
<name>A0A139HAZ6_9PEZI</name>